<dbReference type="CDD" id="cd14791">
    <property type="entry name" value="GH36"/>
    <property type="match status" value="1"/>
</dbReference>
<dbReference type="GO" id="GO:0016052">
    <property type="term" value="P:carbohydrate catabolic process"/>
    <property type="evidence" value="ECO:0007669"/>
    <property type="project" value="InterPro"/>
</dbReference>
<dbReference type="Pfam" id="PF02065">
    <property type="entry name" value="Melibiase"/>
    <property type="match status" value="1"/>
</dbReference>
<evidence type="ECO:0000313" key="5">
    <source>
        <dbReference type="Proteomes" id="UP000063699"/>
    </source>
</evidence>
<dbReference type="InterPro" id="IPR017853">
    <property type="entry name" value="GH"/>
</dbReference>
<dbReference type="OrthoDB" id="9758822at2"/>
<evidence type="ECO:0000256" key="1">
    <source>
        <dbReference type="ARBA" id="ARBA00022801"/>
    </source>
</evidence>
<dbReference type="PANTHER" id="PTHR43053:SF3">
    <property type="entry name" value="ALPHA-GALACTOSIDASE C-RELATED"/>
    <property type="match status" value="1"/>
</dbReference>
<keyword evidence="2" id="KW-0326">Glycosidase</keyword>
<dbReference type="KEGG" id="kphy:AOZ06_05440"/>
<name>A0A0N9HWC3_9PSEU</name>
<feature type="compositionally biased region" description="Polar residues" evidence="3">
    <location>
        <begin position="22"/>
        <end position="33"/>
    </location>
</feature>
<feature type="region of interest" description="Disordered" evidence="3">
    <location>
        <begin position="22"/>
        <end position="46"/>
    </location>
</feature>
<dbReference type="Proteomes" id="UP000063699">
    <property type="component" value="Chromosome"/>
</dbReference>
<dbReference type="PANTHER" id="PTHR43053">
    <property type="entry name" value="GLYCOSIDASE FAMILY 31"/>
    <property type="match status" value="1"/>
</dbReference>
<dbReference type="STRING" id="860235.AOZ06_05440"/>
<dbReference type="AlphaFoldDB" id="A0A0N9HWC3"/>
<reference evidence="4 5" key="1">
    <citation type="submission" date="2015-07" db="EMBL/GenBank/DDBJ databases">
        <title>Genome sequencing of Kibdelosporangium phytohabitans.</title>
        <authorList>
            <person name="Qin S."/>
            <person name="Xing K."/>
        </authorList>
    </citation>
    <scope>NUCLEOTIDE SEQUENCE [LARGE SCALE GENOMIC DNA]</scope>
    <source>
        <strain evidence="4 5">KLBMP1111</strain>
    </source>
</reference>
<accession>A0A0N9HWC3</accession>
<dbReference type="InterPro" id="IPR002252">
    <property type="entry name" value="Glyco_hydro_36"/>
</dbReference>
<evidence type="ECO:0000256" key="2">
    <source>
        <dbReference type="ARBA" id="ARBA00023295"/>
    </source>
</evidence>
<dbReference type="EMBL" id="CP012752">
    <property type="protein sequence ID" value="ALG06442.1"/>
    <property type="molecule type" value="Genomic_DNA"/>
</dbReference>
<dbReference type="InterPro" id="IPR013785">
    <property type="entry name" value="Aldolase_TIM"/>
</dbReference>
<protein>
    <submittedName>
        <fullName evidence="4">Glycoside hydrolase</fullName>
    </submittedName>
</protein>
<dbReference type="InterPro" id="IPR050985">
    <property type="entry name" value="Alpha-glycosidase_related"/>
</dbReference>
<dbReference type="SUPFAM" id="SSF51445">
    <property type="entry name" value="(Trans)glycosidases"/>
    <property type="match status" value="1"/>
</dbReference>
<dbReference type="Gene3D" id="3.20.20.70">
    <property type="entry name" value="Aldolase class I"/>
    <property type="match status" value="1"/>
</dbReference>
<organism evidence="4 5">
    <name type="scientific">Kibdelosporangium phytohabitans</name>
    <dbReference type="NCBI Taxonomy" id="860235"/>
    <lineage>
        <taxon>Bacteria</taxon>
        <taxon>Bacillati</taxon>
        <taxon>Actinomycetota</taxon>
        <taxon>Actinomycetes</taxon>
        <taxon>Pseudonocardiales</taxon>
        <taxon>Pseudonocardiaceae</taxon>
        <taxon>Kibdelosporangium</taxon>
    </lineage>
</organism>
<proteinExistence type="predicted"/>
<sequence>MPVRPVTEIPIDPDLAVVHEQGWQSWSPSTSYRPGTPAHRPSGDTRRIGAWRSESLPAPDVYRGEGLIAVDPGDGPVHVIASADPVNSVPAIDVSIADGRAVVTAAQDVVVQTHEGSVQEALARWADSVVASLGLAAPRPAPTIWCSWYQYFTKVTEANVDANLAVMDRIPVDVVQVDDGYQAEIGDWLVPSRDFADVPGLFARITDSGHRAGIWTAPFLVGARSRVASEHPEWLVRDNDGSPVNAGHNWDQDLYALDSTHPGAAEYLSTVFRTLRGWGIDFHKIDFIYAGALPGRRYADVSPVEAYRGALRLIRDAIGPEAYLLGCGAPQLPSIGLVDAMRVSPDIAPAYSPPGGDISMPGQRGAVLNGESRAFQHGRFWVNDPDCLVARPGIERREEWAEHVSRFGGLRGSSDAVDQLDDWGLETTRRLLGEPVPRYLVT</sequence>
<keyword evidence="5" id="KW-1185">Reference proteome</keyword>
<keyword evidence="1 4" id="KW-0378">Hydrolase</keyword>
<gene>
    <name evidence="4" type="ORF">AOZ06_05440</name>
</gene>
<evidence type="ECO:0000256" key="3">
    <source>
        <dbReference type="SAM" id="MobiDB-lite"/>
    </source>
</evidence>
<dbReference type="RefSeq" id="WP_054288416.1">
    <property type="nucleotide sequence ID" value="NZ_CP012752.1"/>
</dbReference>
<evidence type="ECO:0000313" key="4">
    <source>
        <dbReference type="EMBL" id="ALG06442.1"/>
    </source>
</evidence>
<dbReference type="GO" id="GO:0004557">
    <property type="term" value="F:alpha-galactosidase activity"/>
    <property type="evidence" value="ECO:0007669"/>
    <property type="project" value="InterPro"/>
</dbReference>